<evidence type="ECO:0000256" key="1">
    <source>
        <dbReference type="SAM" id="MobiDB-lite"/>
    </source>
</evidence>
<gene>
    <name evidence="2" type="ORF">NPIL_520831</name>
</gene>
<evidence type="ECO:0000313" key="2">
    <source>
        <dbReference type="EMBL" id="GFU40611.1"/>
    </source>
</evidence>
<dbReference type="Proteomes" id="UP000887013">
    <property type="component" value="Unassembled WGS sequence"/>
</dbReference>
<evidence type="ECO:0000313" key="3">
    <source>
        <dbReference type="Proteomes" id="UP000887013"/>
    </source>
</evidence>
<name>A0A8X6URG6_NEPPI</name>
<feature type="region of interest" description="Disordered" evidence="1">
    <location>
        <begin position="1"/>
        <end position="37"/>
    </location>
</feature>
<reference evidence="2" key="1">
    <citation type="submission" date="2020-08" db="EMBL/GenBank/DDBJ databases">
        <title>Multicomponent nature underlies the extraordinary mechanical properties of spider dragline silk.</title>
        <authorList>
            <person name="Kono N."/>
            <person name="Nakamura H."/>
            <person name="Mori M."/>
            <person name="Yoshida Y."/>
            <person name="Ohtoshi R."/>
            <person name="Malay A.D."/>
            <person name="Moran D.A.P."/>
            <person name="Tomita M."/>
            <person name="Numata K."/>
            <person name="Arakawa K."/>
        </authorList>
    </citation>
    <scope>NUCLEOTIDE SEQUENCE</scope>
</reference>
<dbReference type="AlphaFoldDB" id="A0A8X6URG6"/>
<accession>A0A8X6URG6</accession>
<feature type="non-terminal residue" evidence="2">
    <location>
        <position position="1"/>
    </location>
</feature>
<dbReference type="EMBL" id="BMAW01131749">
    <property type="protein sequence ID" value="GFU40611.1"/>
    <property type="molecule type" value="Genomic_DNA"/>
</dbReference>
<protein>
    <submittedName>
        <fullName evidence="2">Uncharacterized protein</fullName>
    </submittedName>
</protein>
<keyword evidence="3" id="KW-1185">Reference proteome</keyword>
<comment type="caution">
    <text evidence="2">The sequence shown here is derived from an EMBL/GenBank/DDBJ whole genome shotgun (WGS) entry which is preliminary data.</text>
</comment>
<organism evidence="2 3">
    <name type="scientific">Nephila pilipes</name>
    <name type="common">Giant wood spider</name>
    <name type="synonym">Nephila maculata</name>
    <dbReference type="NCBI Taxonomy" id="299642"/>
    <lineage>
        <taxon>Eukaryota</taxon>
        <taxon>Metazoa</taxon>
        <taxon>Ecdysozoa</taxon>
        <taxon>Arthropoda</taxon>
        <taxon>Chelicerata</taxon>
        <taxon>Arachnida</taxon>
        <taxon>Araneae</taxon>
        <taxon>Araneomorphae</taxon>
        <taxon>Entelegynae</taxon>
        <taxon>Araneoidea</taxon>
        <taxon>Nephilidae</taxon>
        <taxon>Nephila</taxon>
    </lineage>
</organism>
<proteinExistence type="predicted"/>
<feature type="compositionally biased region" description="Basic and acidic residues" evidence="1">
    <location>
        <begin position="9"/>
        <end position="29"/>
    </location>
</feature>
<sequence length="56" mass="6544">SADDSDILDAERIIRDHGGVSEQKSKESLEVDSEEEEDDMFDIDNYFYVKGKNRFR</sequence>